<evidence type="ECO:0000313" key="1">
    <source>
        <dbReference type="EMBL" id="CAG6464701.1"/>
    </source>
</evidence>
<name>A0A8D8AW98_CULPI</name>
<dbReference type="EMBL" id="HBUE01051700">
    <property type="protein sequence ID" value="CAG6464701.1"/>
    <property type="molecule type" value="Transcribed_RNA"/>
</dbReference>
<dbReference type="EMBL" id="HBUE01051698">
    <property type="protein sequence ID" value="CAG6464700.1"/>
    <property type="molecule type" value="Transcribed_RNA"/>
</dbReference>
<proteinExistence type="predicted"/>
<organism evidence="1">
    <name type="scientific">Culex pipiens</name>
    <name type="common">House mosquito</name>
    <dbReference type="NCBI Taxonomy" id="7175"/>
    <lineage>
        <taxon>Eukaryota</taxon>
        <taxon>Metazoa</taxon>
        <taxon>Ecdysozoa</taxon>
        <taxon>Arthropoda</taxon>
        <taxon>Hexapoda</taxon>
        <taxon>Insecta</taxon>
        <taxon>Pterygota</taxon>
        <taxon>Neoptera</taxon>
        <taxon>Endopterygota</taxon>
        <taxon>Diptera</taxon>
        <taxon>Nematocera</taxon>
        <taxon>Culicoidea</taxon>
        <taxon>Culicidae</taxon>
        <taxon>Culicinae</taxon>
        <taxon>Culicini</taxon>
        <taxon>Culex</taxon>
        <taxon>Culex</taxon>
    </lineage>
</organism>
<protein>
    <submittedName>
        <fullName evidence="1">(northern house mosquito) hypothetical protein</fullName>
    </submittedName>
</protein>
<sequence length="105" mass="11648">MTFIVTMVNQQIPSTAATTTCVCQLERPFNPRCTNVHRGMRSAWPYWRAAPRCTSRACPLPVTPATPSCTTDLPSGITRTVQLRRLLVPRRLRTSSSAQIGPFST</sequence>
<dbReference type="AlphaFoldDB" id="A0A8D8AW98"/>
<accession>A0A8D8AW98</accession>
<reference evidence="1" key="1">
    <citation type="submission" date="2021-05" db="EMBL/GenBank/DDBJ databases">
        <authorList>
            <person name="Alioto T."/>
            <person name="Alioto T."/>
            <person name="Gomez Garrido J."/>
        </authorList>
    </citation>
    <scope>NUCLEOTIDE SEQUENCE</scope>
</reference>